<evidence type="ECO:0000256" key="6">
    <source>
        <dbReference type="ARBA" id="ARBA00023098"/>
    </source>
</evidence>
<dbReference type="GO" id="GO:0005543">
    <property type="term" value="F:phospholipid binding"/>
    <property type="evidence" value="ECO:0007669"/>
    <property type="project" value="TreeGrafter"/>
</dbReference>
<comment type="catalytic activity">
    <reaction evidence="7">
        <text>a lipid X + a UDP-2-N,3-O-bis[(3R)-3-hydroxyacyl]-alpha-D-glucosamine = a lipid A disaccharide + UDP + H(+)</text>
        <dbReference type="Rhea" id="RHEA:67828"/>
        <dbReference type="ChEBI" id="CHEBI:15378"/>
        <dbReference type="ChEBI" id="CHEBI:58223"/>
        <dbReference type="ChEBI" id="CHEBI:137748"/>
        <dbReference type="ChEBI" id="CHEBI:176338"/>
        <dbReference type="ChEBI" id="CHEBI:176343"/>
        <dbReference type="EC" id="2.4.1.182"/>
    </reaction>
</comment>
<feature type="non-terminal residue" evidence="8">
    <location>
        <position position="1"/>
    </location>
</feature>
<evidence type="ECO:0000256" key="5">
    <source>
        <dbReference type="ARBA" id="ARBA00022679"/>
    </source>
</evidence>
<keyword evidence="6" id="KW-0443">Lipid metabolism</keyword>
<evidence type="ECO:0000256" key="1">
    <source>
        <dbReference type="ARBA" id="ARBA00012687"/>
    </source>
</evidence>
<dbReference type="AlphaFoldDB" id="A0A382IU97"/>
<dbReference type="GO" id="GO:0009245">
    <property type="term" value="P:lipid A biosynthetic process"/>
    <property type="evidence" value="ECO:0007669"/>
    <property type="project" value="UniProtKB-KW"/>
</dbReference>
<dbReference type="EC" id="2.4.1.182" evidence="1"/>
<keyword evidence="3" id="KW-0441">Lipid A biosynthesis</keyword>
<protein>
    <recommendedName>
        <fullName evidence="1">lipid-A-disaccharide synthase</fullName>
        <ecNumber evidence="1">2.4.1.182</ecNumber>
    </recommendedName>
</protein>
<gene>
    <name evidence="8" type="ORF">METZ01_LOCUS256050</name>
</gene>
<keyword evidence="4" id="KW-0328">Glycosyltransferase</keyword>
<keyword evidence="5" id="KW-0808">Transferase</keyword>
<evidence type="ECO:0000256" key="2">
    <source>
        <dbReference type="ARBA" id="ARBA00022516"/>
    </source>
</evidence>
<dbReference type="PANTHER" id="PTHR30372">
    <property type="entry name" value="LIPID-A-DISACCHARIDE SYNTHASE"/>
    <property type="match status" value="1"/>
</dbReference>
<dbReference type="GO" id="GO:0008915">
    <property type="term" value="F:lipid-A-disaccharide synthase activity"/>
    <property type="evidence" value="ECO:0007669"/>
    <property type="project" value="UniProtKB-EC"/>
</dbReference>
<dbReference type="PANTHER" id="PTHR30372:SF4">
    <property type="entry name" value="LIPID-A-DISACCHARIDE SYNTHASE, MITOCHONDRIAL-RELATED"/>
    <property type="match status" value="1"/>
</dbReference>
<dbReference type="SUPFAM" id="SSF53756">
    <property type="entry name" value="UDP-Glycosyltransferase/glycogen phosphorylase"/>
    <property type="match status" value="1"/>
</dbReference>
<reference evidence="8" key="1">
    <citation type="submission" date="2018-05" db="EMBL/GenBank/DDBJ databases">
        <authorList>
            <person name="Lanie J.A."/>
            <person name="Ng W.-L."/>
            <person name="Kazmierczak K.M."/>
            <person name="Andrzejewski T.M."/>
            <person name="Davidsen T.M."/>
            <person name="Wayne K.J."/>
            <person name="Tettelin H."/>
            <person name="Glass J.I."/>
            <person name="Rusch D."/>
            <person name="Podicherti R."/>
            <person name="Tsui H.-C.T."/>
            <person name="Winkler M.E."/>
        </authorList>
    </citation>
    <scope>NUCLEOTIDE SEQUENCE</scope>
</reference>
<dbReference type="Pfam" id="PF02684">
    <property type="entry name" value="LpxB"/>
    <property type="match status" value="1"/>
</dbReference>
<sequence length="140" mass="15470">PEVSDWDIRVGGLHEILPDTDVAIASSGTVTLECAWFKVPAVVLYKTSWITYLLGKLFLKVKHIAMPNLLASREVFPEFIQREANAKNLAREAKMFIDGSDKREQTLVGLEEIAASLGGKGAANRASKAVWRLMDESIQV</sequence>
<organism evidence="8">
    <name type="scientific">marine metagenome</name>
    <dbReference type="NCBI Taxonomy" id="408172"/>
    <lineage>
        <taxon>unclassified sequences</taxon>
        <taxon>metagenomes</taxon>
        <taxon>ecological metagenomes</taxon>
    </lineage>
</organism>
<dbReference type="GO" id="GO:0016020">
    <property type="term" value="C:membrane"/>
    <property type="evidence" value="ECO:0007669"/>
    <property type="project" value="GOC"/>
</dbReference>
<dbReference type="InterPro" id="IPR003835">
    <property type="entry name" value="Glyco_trans_19"/>
</dbReference>
<accession>A0A382IU97</accession>
<evidence type="ECO:0000256" key="7">
    <source>
        <dbReference type="ARBA" id="ARBA00048975"/>
    </source>
</evidence>
<evidence type="ECO:0000256" key="4">
    <source>
        <dbReference type="ARBA" id="ARBA00022676"/>
    </source>
</evidence>
<evidence type="ECO:0000313" key="8">
    <source>
        <dbReference type="EMBL" id="SVC03196.1"/>
    </source>
</evidence>
<name>A0A382IU97_9ZZZZ</name>
<dbReference type="EMBL" id="UINC01069653">
    <property type="protein sequence ID" value="SVC03196.1"/>
    <property type="molecule type" value="Genomic_DNA"/>
</dbReference>
<evidence type="ECO:0000256" key="3">
    <source>
        <dbReference type="ARBA" id="ARBA00022556"/>
    </source>
</evidence>
<keyword evidence="2" id="KW-0444">Lipid biosynthesis</keyword>
<proteinExistence type="predicted"/>